<feature type="region of interest" description="Disordered" evidence="1">
    <location>
        <begin position="373"/>
        <end position="404"/>
    </location>
</feature>
<accession>A0A975K4P4</accession>
<feature type="compositionally biased region" description="Pro residues" evidence="1">
    <location>
        <begin position="697"/>
        <end position="723"/>
    </location>
</feature>
<feature type="compositionally biased region" description="Basic and acidic residues" evidence="1">
    <location>
        <begin position="1000"/>
        <end position="1014"/>
    </location>
</feature>
<feature type="compositionally biased region" description="Basic and acidic residues" evidence="1">
    <location>
        <begin position="878"/>
        <end position="888"/>
    </location>
</feature>
<evidence type="ECO:0000259" key="3">
    <source>
        <dbReference type="Pfam" id="PF18857"/>
    </source>
</evidence>
<sequence>MSLLDDIRASQSGSRPADDQPLSLLDAIRAQQGGKPDTAAVRRIIDAPIPRSEAESRARDNADRSIADASKDEGFFDRAGSIVSRAADDIGAGLRRVGGAINEWSADTPLPWTSQENLDRNRQASQQLRGIARQQERVSDAPIAGETTLESFVDNPSIGAVPGLVSDLTLGSVPGMAVSLLAPPISAASYTGNIAQARAENNGETDADIGDVGRAAPAGLLAAILDRYGAESIIGAQGGNAAIRIGRAALGEGLTEGAQEGVQYTGETLGTDKGFDLSEGAKRSGMAALGGGIVGGALRGGEEIGSAGVHAVKPGKDSAPVDVVVTDEDVASPIPTDMIAKGRGAIVEASGPRALPSPLAEADAIDARLRERANAVSAPTEGGVEDGLRSAPPSPTPPSGKPTPIDNAKAVTEELFPGARVTSWNRSADDPLTKANPTSWHAKSKAAIDMAPIKGMTFEQARKRYEDAGYTIIEALNETGAGRSKHATGDHWHFVLGKGDGPAAITTPEPQKSAPSEAEPAVANTTPVERETSLIPPDDAPAGGDLRGEAIDKDWVKFTPESGTLDIPRDDMPQIKSEHRGAMVNFLRGQGIAHEEITIPSSSLKPTQREFSSEKVAAARAKASDADRAILISSDGHVLDGHHQWLAKRDAGEDVRAIRLDAPIAELVDTVKRFPSATDAEGSAFAAEPDVQQAVPDPEPPATSPPPADPDPAAPPSPSPPSPSYEITPGGSLLVRGASDADLAAIREALPKSVRPIPHGSGGVTFPKRYQNAVKAAIEGKTKRTAAPRNKTQDLNSDVLTFIAANGGIRDDENHSLRKGRNLQRFIPGKGALIRPGGRSIDYVRERLVEAGWLPEDATESDTLDLIERGHRSPVYHPESDRGAREAEANQEPEDEARERVVSAANDIDIPGFDDADIDRAIELMSDGLTAEEAIIAAIDEAASREYGEFLASTGDDIYDIDAVDEEGDTSDTSIPAEVPAGDAEGVDGRASDAGAARQGQDEARPDRRPEPLDRQPAGTEPLYDEDGAQIGWLDTQSGQMTMLSDPVQPDRSMTQAQRSELEARQQQSMARRGGQEAVSDQDGGLFSAERDQGGLFSIPDLPTVAIQVSDWGKLPDGATSRYAILKGRVLRWYKGLIGTTVMSSDGREVRFNRVGAGKLSSAAGEDLLMAARAIPKIIERGQALGPLPGDRTGVKAVHRYAANVRVGDQVKPLMVFVRETDGGTFQYSFNHYVKAPDASAKAEGDTKLAIAPAMEGDAGDRLNLFLLDEQSNNTAPDASGSDRIVVRQQLADRVRQLGLGDRVTVNVTDVIEGRKDVAGRYWNAVIDVALRASQDPETTFNHEAVHAFKDFGLFLPPEWKSLESAARADRAMMGSIRKRYPSLSEEAQVEEAIADRYARWARGQKERGFVARAFERVRDFLRGVGQVLRGQGFTTAESVMRAMERGDIGSREPEVEETVTEPRYSITSAIDAIGQGQGKLGDAVDRWRTALQDRYLPLLRTQQTVEQQLGRPLTEAEDVYLSEELMSGRIGARLQALADDVVEPLLSAIHEEGTTPAELEEYLYARHAPERNAQIAKINPTFQEGEGSGMTDAEAAAVMASVEKSGKKPALDRLAARVDKMLADALQTRVDGGLMSEADANIWKQQYQSYVPLRGQGLAGMGTGLAARISQQSGLSVKGKESKQAFGRKSKADNILAYAVMQAEEAIVRAEKNRVAQSFLELAKAAPDPGFCKVNKIERRAVFNKASGQVQYQNQSRISAEDAPYTVSAKVDGVEHRITMDRTNPAAVRLATSMRNLNEQQVEFVVKYMGAVNRFLSTVNTSWNPEFVITNAFRDIQTASINLGAEKAGMVSGTLRDYRKALAASVKGSFGKGSGEWDRWYRDFVMDGGRVYFNNVEDLDEIKGRLAKSFKAAGDKAAGRLSVKRGLVATRDFIDNLNNGVENAIRLAAYKNAVEAGMSRRKAASLAKNLTVNFNRRGSFGPLVNSMYLFFNAGIQGTTRLFTAMKSPKVRKVLAGVALTGAALEIMNALVSGDDDDGESFYDKISAFDKSRNLIIVLPGGKGDYIKIPLPYGYNVFHNAGRTIAEIARRGGNNWQASAADFAGSVVDAFNPIGGTESLLNFIAPTIADPFVDLQRNRDFADRPIMPEQNQFGPQVPNAQRYFNSVSPIWKGVTDALTALTGGDDVVAGNIDVSPETLEYLSGVVFGAAGAFVERNANLTAKLFDPEAEVDSNDLPLARKVIGSKPSWYDKSAYYDRVNQVETAVANAKDYLERGRADDAREYASENKALFAMIDTTKAAKKQVRAIRKERNAADLAHEIGRIDDAQLREVRDRLKTAEDGVIAAYNTRWNKTVLRAKEMD</sequence>
<feature type="compositionally biased region" description="Pro residues" evidence="1">
    <location>
        <begin position="392"/>
        <end position="401"/>
    </location>
</feature>
<feature type="region of interest" description="Disordered" evidence="1">
    <location>
        <begin position="967"/>
        <end position="1092"/>
    </location>
</feature>
<evidence type="ECO:0008006" key="6">
    <source>
        <dbReference type="Google" id="ProtNLM"/>
    </source>
</evidence>
<evidence type="ECO:0000313" key="4">
    <source>
        <dbReference type="EMBL" id="QUT04068.1"/>
    </source>
</evidence>
<feature type="domain" description="Large polyvalent protein-associated" evidence="2">
    <location>
        <begin position="1125"/>
        <end position="1228"/>
    </location>
</feature>
<evidence type="ECO:0000256" key="1">
    <source>
        <dbReference type="SAM" id="MobiDB-lite"/>
    </source>
</evidence>
<name>A0A975K4P4_9SPHN</name>
<dbReference type="Pfam" id="PF18857">
    <property type="entry name" value="LPD38"/>
    <property type="match status" value="1"/>
</dbReference>
<proteinExistence type="predicted"/>
<evidence type="ECO:0000313" key="5">
    <source>
        <dbReference type="Proteomes" id="UP000681425"/>
    </source>
</evidence>
<feature type="compositionally biased region" description="Basic and acidic residues" evidence="1">
    <location>
        <begin position="52"/>
        <end position="66"/>
    </location>
</feature>
<feature type="domain" description="Large polyvalent protein associated" evidence="3">
    <location>
        <begin position="2043"/>
        <end position="2232"/>
    </location>
</feature>
<feature type="region of interest" description="Disordered" evidence="1">
    <location>
        <begin position="681"/>
        <end position="733"/>
    </location>
</feature>
<organism evidence="4 5">
    <name type="scientific">Sphingobium phenoxybenzoativorans</name>
    <dbReference type="NCBI Taxonomy" id="1592790"/>
    <lineage>
        <taxon>Bacteria</taxon>
        <taxon>Pseudomonadati</taxon>
        <taxon>Pseudomonadota</taxon>
        <taxon>Alphaproteobacteria</taxon>
        <taxon>Sphingomonadales</taxon>
        <taxon>Sphingomonadaceae</taxon>
        <taxon>Sphingobium</taxon>
    </lineage>
</organism>
<keyword evidence="5" id="KW-1185">Reference proteome</keyword>
<feature type="compositionally biased region" description="Polar residues" evidence="1">
    <location>
        <begin position="1052"/>
        <end position="1070"/>
    </location>
</feature>
<feature type="region of interest" description="Disordered" evidence="1">
    <location>
        <begin position="46"/>
        <end position="66"/>
    </location>
</feature>
<dbReference type="EMBL" id="CP073910">
    <property type="protein sequence ID" value="QUT04068.1"/>
    <property type="molecule type" value="Genomic_DNA"/>
</dbReference>
<protein>
    <recommendedName>
        <fullName evidence="6">Large polyvalent protein-associated domain-containing protein</fullName>
    </recommendedName>
</protein>
<dbReference type="KEGG" id="spph:KFK14_13015"/>
<dbReference type="InterPro" id="IPR040824">
    <property type="entry name" value="LPD3"/>
</dbReference>
<feature type="region of interest" description="Disordered" evidence="1">
    <location>
        <begin position="506"/>
        <end position="543"/>
    </location>
</feature>
<reference evidence="4" key="1">
    <citation type="submission" date="2021-04" db="EMBL/GenBank/DDBJ databases">
        <title>Isolation of p-tert-butylphenol degrading bacteria Sphingobium phenoxybenzoativorans Tas13 from active sludge.</title>
        <authorList>
            <person name="Li Y."/>
        </authorList>
    </citation>
    <scope>NUCLEOTIDE SEQUENCE</scope>
    <source>
        <strain evidence="4">Tas13</strain>
    </source>
</reference>
<dbReference type="Proteomes" id="UP000681425">
    <property type="component" value="Chromosome"/>
</dbReference>
<feature type="region of interest" description="Disordered" evidence="1">
    <location>
        <begin position="1"/>
        <end position="22"/>
    </location>
</feature>
<dbReference type="Pfam" id="PF18798">
    <property type="entry name" value="LPD3"/>
    <property type="match status" value="1"/>
</dbReference>
<gene>
    <name evidence="4" type="ORF">KFK14_13015</name>
</gene>
<dbReference type="RefSeq" id="WP_212607963.1">
    <property type="nucleotide sequence ID" value="NZ_CP073910.1"/>
</dbReference>
<evidence type="ECO:0000259" key="2">
    <source>
        <dbReference type="Pfam" id="PF18798"/>
    </source>
</evidence>
<dbReference type="InterPro" id="IPR040561">
    <property type="entry name" value="LPD38"/>
</dbReference>
<feature type="region of interest" description="Disordered" evidence="1">
    <location>
        <begin position="871"/>
        <end position="897"/>
    </location>
</feature>